<accession>A0AAV2DVB2</accession>
<gene>
    <name evidence="2" type="ORF">LTRI10_LOCUS19006</name>
</gene>
<name>A0AAV2DVB2_9ROSI</name>
<organism evidence="2 3">
    <name type="scientific">Linum trigynum</name>
    <dbReference type="NCBI Taxonomy" id="586398"/>
    <lineage>
        <taxon>Eukaryota</taxon>
        <taxon>Viridiplantae</taxon>
        <taxon>Streptophyta</taxon>
        <taxon>Embryophyta</taxon>
        <taxon>Tracheophyta</taxon>
        <taxon>Spermatophyta</taxon>
        <taxon>Magnoliopsida</taxon>
        <taxon>eudicotyledons</taxon>
        <taxon>Gunneridae</taxon>
        <taxon>Pentapetalae</taxon>
        <taxon>rosids</taxon>
        <taxon>fabids</taxon>
        <taxon>Malpighiales</taxon>
        <taxon>Linaceae</taxon>
        <taxon>Linum</taxon>
    </lineage>
</organism>
<dbReference type="EMBL" id="OZ034816">
    <property type="protein sequence ID" value="CAL1377348.1"/>
    <property type="molecule type" value="Genomic_DNA"/>
</dbReference>
<keyword evidence="3" id="KW-1185">Reference proteome</keyword>
<feature type="region of interest" description="Disordered" evidence="1">
    <location>
        <begin position="1"/>
        <end position="108"/>
    </location>
</feature>
<protein>
    <submittedName>
        <fullName evidence="2">Uncharacterized protein</fullName>
    </submittedName>
</protein>
<feature type="compositionally biased region" description="Basic and acidic residues" evidence="1">
    <location>
        <begin position="42"/>
        <end position="71"/>
    </location>
</feature>
<dbReference type="Proteomes" id="UP001497516">
    <property type="component" value="Chromosome 3"/>
</dbReference>
<evidence type="ECO:0000256" key="1">
    <source>
        <dbReference type="SAM" id="MobiDB-lite"/>
    </source>
</evidence>
<evidence type="ECO:0000313" key="2">
    <source>
        <dbReference type="EMBL" id="CAL1377348.1"/>
    </source>
</evidence>
<reference evidence="2 3" key="1">
    <citation type="submission" date="2024-04" db="EMBL/GenBank/DDBJ databases">
        <authorList>
            <person name="Fracassetti M."/>
        </authorList>
    </citation>
    <scope>NUCLEOTIDE SEQUENCE [LARGE SCALE GENOMIC DNA]</scope>
</reference>
<sequence>MADREDSPEMQVARMSRPAPVGVTTELKTPAAESGKLVTKLESPEHESKVVSRPREEGPEKKGDSLTEKKLVASRSPVDPPTRKGWKLGRTKGGGCSDPSPATLGHMTQMDSRPLGRVIWAICSKDSTKVGVGQGQGFAKLHQVSWAKKELEAGQQGGGKLGASWTSVSRRTGHNFTSSRLQMKLDWAEGRR</sequence>
<proteinExistence type="predicted"/>
<evidence type="ECO:0000313" key="3">
    <source>
        <dbReference type="Proteomes" id="UP001497516"/>
    </source>
</evidence>
<dbReference type="AlphaFoldDB" id="A0AAV2DVB2"/>